<evidence type="ECO:0000256" key="4">
    <source>
        <dbReference type="ARBA" id="ARBA00022679"/>
    </source>
</evidence>
<keyword evidence="4 6" id="KW-0808">Transferase</keyword>
<dbReference type="NCBIfam" id="TIGR00138">
    <property type="entry name" value="rsmG_gidB"/>
    <property type="match status" value="1"/>
</dbReference>
<comment type="caution">
    <text evidence="6">Lacks conserved residue(s) required for the propagation of feature annotation.</text>
</comment>
<name>A0A931ARL2_9FIRM</name>
<dbReference type="FunFam" id="3.40.50.150:FF:000041">
    <property type="entry name" value="Ribosomal RNA small subunit methyltransferase G"/>
    <property type="match status" value="1"/>
</dbReference>
<dbReference type="SUPFAM" id="SSF53335">
    <property type="entry name" value="S-adenosyl-L-methionine-dependent methyltransferases"/>
    <property type="match status" value="1"/>
</dbReference>
<feature type="binding site" evidence="6">
    <location>
        <position position="155"/>
    </location>
    <ligand>
        <name>S-adenosyl-L-methionine</name>
        <dbReference type="ChEBI" id="CHEBI:59789"/>
    </ligand>
</feature>
<dbReference type="AlphaFoldDB" id="A0A931ARL2"/>
<feature type="binding site" evidence="6">
    <location>
        <position position="90"/>
    </location>
    <ligand>
        <name>S-adenosyl-L-methionine</name>
        <dbReference type="ChEBI" id="CHEBI:59789"/>
    </ligand>
</feature>
<sequence>MFNEQNQDKLKFKITKGLNQLGLPDNQEVIERLYEYLVLLYEENQKYNLIGPAEPEEIITKHFYDSMAPLKNIELLNHNKGLDLGTGAGLPGVVWKLIYPEISFYFLDSRKKRINFLKMVKNKIKIDKFYPVKERAERLGQQQDWREQFSFVSARAVASMDILIEYVLPLIEIGGYAYLFKGPDYKDEISDMNGIVSFLGGGMINIINIKVPDLERERYLIKIKKIKNTPEKYPRRVGKPKKYPLKKEDISI</sequence>
<dbReference type="PIRSF" id="PIRSF003078">
    <property type="entry name" value="GidB"/>
    <property type="match status" value="1"/>
</dbReference>
<dbReference type="HAMAP" id="MF_00074">
    <property type="entry name" value="16SrRNA_methyltr_G"/>
    <property type="match status" value="1"/>
</dbReference>
<proteinExistence type="inferred from homology"/>
<organism evidence="7 8">
    <name type="scientific">Halonatronomonas betaini</name>
    <dbReference type="NCBI Taxonomy" id="2778430"/>
    <lineage>
        <taxon>Bacteria</taxon>
        <taxon>Bacillati</taxon>
        <taxon>Bacillota</taxon>
        <taxon>Clostridia</taxon>
        <taxon>Halanaerobiales</taxon>
        <taxon>Halarsenatibacteraceae</taxon>
        <taxon>Halonatronomonas</taxon>
    </lineage>
</organism>
<dbReference type="Pfam" id="PF02527">
    <property type="entry name" value="GidB"/>
    <property type="match status" value="1"/>
</dbReference>
<keyword evidence="8" id="KW-1185">Reference proteome</keyword>
<dbReference type="EMBL" id="JADPIE010000007">
    <property type="protein sequence ID" value="MBF8437703.1"/>
    <property type="molecule type" value="Genomic_DNA"/>
</dbReference>
<dbReference type="Gene3D" id="3.40.50.150">
    <property type="entry name" value="Vaccinia Virus protein VP39"/>
    <property type="match status" value="1"/>
</dbReference>
<dbReference type="PANTHER" id="PTHR31760:SF0">
    <property type="entry name" value="S-ADENOSYL-L-METHIONINE-DEPENDENT METHYLTRANSFERASES SUPERFAMILY PROTEIN"/>
    <property type="match status" value="1"/>
</dbReference>
<dbReference type="GO" id="GO:0070043">
    <property type="term" value="F:rRNA (guanine-N7-)-methyltransferase activity"/>
    <property type="evidence" value="ECO:0007669"/>
    <property type="project" value="UniProtKB-UniRule"/>
</dbReference>
<dbReference type="EC" id="2.1.1.-" evidence="6"/>
<dbReference type="RefSeq" id="WP_270454710.1">
    <property type="nucleotide sequence ID" value="NZ_JADPIE010000007.1"/>
</dbReference>
<dbReference type="InterPro" id="IPR003682">
    <property type="entry name" value="rRNA_ssu_MeTfrase_G"/>
</dbReference>
<feature type="binding site" evidence="6">
    <location>
        <position position="85"/>
    </location>
    <ligand>
        <name>S-adenosyl-L-methionine</name>
        <dbReference type="ChEBI" id="CHEBI:59789"/>
    </ligand>
</feature>
<feature type="binding site" evidence="6">
    <location>
        <begin position="136"/>
        <end position="137"/>
    </location>
    <ligand>
        <name>S-adenosyl-L-methionine</name>
        <dbReference type="ChEBI" id="CHEBI:59789"/>
    </ligand>
</feature>
<accession>A0A931ARL2</accession>
<comment type="caution">
    <text evidence="7">The sequence shown here is derived from an EMBL/GenBank/DDBJ whole genome shotgun (WGS) entry which is preliminary data.</text>
</comment>
<evidence type="ECO:0000256" key="5">
    <source>
        <dbReference type="ARBA" id="ARBA00022691"/>
    </source>
</evidence>
<evidence type="ECO:0000256" key="2">
    <source>
        <dbReference type="ARBA" id="ARBA00022552"/>
    </source>
</evidence>
<keyword evidence="3 6" id="KW-0489">Methyltransferase</keyword>
<evidence type="ECO:0000256" key="3">
    <source>
        <dbReference type="ARBA" id="ARBA00022603"/>
    </source>
</evidence>
<protein>
    <recommendedName>
        <fullName evidence="6">Ribosomal RNA small subunit methyltransferase G</fullName>
        <ecNumber evidence="6">2.1.1.-</ecNumber>
    </recommendedName>
    <alternativeName>
        <fullName evidence="6">16S rRNA 7-methylguanosine methyltransferase</fullName>
        <shortName evidence="6">16S rRNA m7G methyltransferase</shortName>
    </alternativeName>
</protein>
<dbReference type="InterPro" id="IPR029063">
    <property type="entry name" value="SAM-dependent_MTases_sf"/>
</dbReference>
<reference evidence="7" key="1">
    <citation type="submission" date="2020-11" db="EMBL/GenBank/DDBJ databases">
        <title>Halonatronomonas betainensis gen. nov., sp. nov. a novel haloalkaliphilic representative of the family Halanaerobiacae capable of betaine degradation.</title>
        <authorList>
            <person name="Boltyanskaya Y."/>
            <person name="Kevbrin V."/>
            <person name="Detkova E."/>
            <person name="Grouzdev D.S."/>
            <person name="Koziaeva V."/>
            <person name="Zhilina T."/>
        </authorList>
    </citation>
    <scope>NUCLEOTIDE SEQUENCE</scope>
    <source>
        <strain evidence="7">Z-7014</strain>
    </source>
</reference>
<evidence type="ECO:0000256" key="1">
    <source>
        <dbReference type="ARBA" id="ARBA00022490"/>
    </source>
</evidence>
<dbReference type="PANTHER" id="PTHR31760">
    <property type="entry name" value="S-ADENOSYL-L-METHIONINE-DEPENDENT METHYLTRANSFERASES SUPERFAMILY PROTEIN"/>
    <property type="match status" value="1"/>
</dbReference>
<keyword evidence="1 6" id="KW-0963">Cytoplasm</keyword>
<keyword evidence="5 6" id="KW-0949">S-adenosyl-L-methionine</keyword>
<comment type="function">
    <text evidence="6">Specifically methylates the N7 position of a guanine in 16S rRNA.</text>
</comment>
<dbReference type="GO" id="GO:0005829">
    <property type="term" value="C:cytosol"/>
    <property type="evidence" value="ECO:0007669"/>
    <property type="project" value="TreeGrafter"/>
</dbReference>
<gene>
    <name evidence="6 7" type="primary">rsmG</name>
    <name evidence="7" type="ORF">I0Q91_11465</name>
</gene>
<comment type="subcellular location">
    <subcellularLocation>
        <location evidence="6">Cytoplasm</location>
    </subcellularLocation>
</comment>
<comment type="similarity">
    <text evidence="6">Belongs to the methyltransferase superfamily. RNA methyltransferase RsmG family.</text>
</comment>
<evidence type="ECO:0000256" key="6">
    <source>
        <dbReference type="HAMAP-Rule" id="MF_00074"/>
    </source>
</evidence>
<evidence type="ECO:0000313" key="7">
    <source>
        <dbReference type="EMBL" id="MBF8437703.1"/>
    </source>
</evidence>
<keyword evidence="2 6" id="KW-0698">rRNA processing</keyword>
<dbReference type="Proteomes" id="UP000621436">
    <property type="component" value="Unassembled WGS sequence"/>
</dbReference>
<evidence type="ECO:0000313" key="8">
    <source>
        <dbReference type="Proteomes" id="UP000621436"/>
    </source>
</evidence>